<reference evidence="1" key="1">
    <citation type="journal article" date="2014" name="Int. J. Syst. Evol. Microbiol.">
        <title>Complete genome sequence of Corynebacterium casei LMG S-19264T (=DSM 44701T), isolated from a smear-ripened cheese.</title>
        <authorList>
            <consortium name="US DOE Joint Genome Institute (JGI-PGF)"/>
            <person name="Walter F."/>
            <person name="Albersmeier A."/>
            <person name="Kalinowski J."/>
            <person name="Ruckert C."/>
        </authorList>
    </citation>
    <scope>NUCLEOTIDE SEQUENCE</scope>
    <source>
        <strain evidence="1">JCM 31311</strain>
    </source>
</reference>
<evidence type="ECO:0008006" key="3">
    <source>
        <dbReference type="Google" id="ProtNLM"/>
    </source>
</evidence>
<proteinExistence type="predicted"/>
<organism evidence="1 2">
    <name type="scientific">Deinococcus ruber</name>
    <dbReference type="NCBI Taxonomy" id="1848197"/>
    <lineage>
        <taxon>Bacteria</taxon>
        <taxon>Thermotogati</taxon>
        <taxon>Deinococcota</taxon>
        <taxon>Deinococci</taxon>
        <taxon>Deinococcales</taxon>
        <taxon>Deinococcaceae</taxon>
        <taxon>Deinococcus</taxon>
    </lineage>
</organism>
<evidence type="ECO:0000313" key="1">
    <source>
        <dbReference type="EMBL" id="GGR19461.1"/>
    </source>
</evidence>
<gene>
    <name evidence="1" type="ORF">GCM10008957_34960</name>
</gene>
<protein>
    <recommendedName>
        <fullName evidence="3">Plasmid replication initiator protein</fullName>
    </recommendedName>
</protein>
<reference evidence="1" key="2">
    <citation type="submission" date="2020-09" db="EMBL/GenBank/DDBJ databases">
        <authorList>
            <person name="Sun Q."/>
            <person name="Ohkuma M."/>
        </authorList>
    </citation>
    <scope>NUCLEOTIDE SEQUENCE</scope>
    <source>
        <strain evidence="1">JCM 31311</strain>
    </source>
</reference>
<dbReference type="EMBL" id="BMQL01000023">
    <property type="protein sequence ID" value="GGR19461.1"/>
    <property type="molecule type" value="Genomic_DNA"/>
</dbReference>
<comment type="caution">
    <text evidence="1">The sequence shown here is derived from an EMBL/GenBank/DDBJ whole genome shotgun (WGS) entry which is preliminary data.</text>
</comment>
<keyword evidence="2" id="KW-1185">Reference proteome</keyword>
<dbReference type="InterPro" id="IPR018777">
    <property type="entry name" value="Replication_initiator_prot_A"/>
</dbReference>
<sequence>MERRSEKTGLARPFDELNLARLSLISMQTRISKDTHGWEDAYPEAGEQVSVKCVGTLEYLVPHGIDNDIMIGIQNMFLAAGCPTSNAVSDTANGYLRWAGLDTSGRYHKSLKESLMRLSHTNYHVERGWYTGKRFQTVIFRHLHEIVFDTPGPGGGFDRESRITVVLPTAIAESLRRGYIKPLDAQLLSALEQPSARTLYRLLDGSRIDPSQPDRRVDVLQMNLIAWGRRARILDLTPARIRRTLEAAHEELLGTRYLSSVEYAGRGVNTSITYVFAHAVEVSDPAVYDRLTLSGVAPRMARELISKFGSDAVRARIDEVETMTQGKRKVGPGFLVSFIRAPDDYRPRVVADGEHAKVSAGAPQQPVLLSLPRVEVDPDIAEREKWAQMTQTERIRNTILLVKGAFGKRFSGGQYDMIREALEVGALPLELLRSMVRRSMAEGTQDECVASLRQQLYALNAD</sequence>
<dbReference type="Pfam" id="PF10134">
    <property type="entry name" value="RPA"/>
    <property type="match status" value="1"/>
</dbReference>
<name>A0A918CFC9_9DEIO</name>
<accession>A0A918CFC9</accession>
<dbReference type="AlphaFoldDB" id="A0A918CFC9"/>
<evidence type="ECO:0000313" key="2">
    <source>
        <dbReference type="Proteomes" id="UP000603865"/>
    </source>
</evidence>
<dbReference type="Proteomes" id="UP000603865">
    <property type="component" value="Unassembled WGS sequence"/>
</dbReference>